<dbReference type="SUPFAM" id="SSF52317">
    <property type="entry name" value="Class I glutamine amidotransferase-like"/>
    <property type="match status" value="1"/>
</dbReference>
<dbReference type="Proteomes" id="UP000245468">
    <property type="component" value="Chromosome"/>
</dbReference>
<keyword evidence="3" id="KW-0326">Glycosidase</keyword>
<dbReference type="Pfam" id="PF07470">
    <property type="entry name" value="Glyco_hydro_88"/>
    <property type="match status" value="1"/>
</dbReference>
<dbReference type="SUPFAM" id="SSF48208">
    <property type="entry name" value="Six-hairpin glycosidases"/>
    <property type="match status" value="1"/>
</dbReference>
<dbReference type="EMBL" id="CP029346">
    <property type="protein sequence ID" value="AWL09068.1"/>
    <property type="molecule type" value="Genomic_DNA"/>
</dbReference>
<dbReference type="AlphaFoldDB" id="A0A2S2DUJ0"/>
<sequence>MKKALLGILSYCLLAPAWAQNTPYSTQMAQSLMHTHQDSIQVKIGKPATWDYEQGLFLKALEQVHQRTGDASYFQYIQKNINSFINEKGDIRTYKFSEFNSDNITTGRLLLSLYQEIGEDKYKIAAEQLRLQISKQPRTKEGGFWHKDRYADQMWLDGLYMLEPFYAEYSRVFHENNWDDIALQFQLMYKNAKDPKTGLLYHAYDHERNQAWASKQTGLSPNFWGRAMGWYAMALVDVLDYFPLQHPKRNMLIKQLNELSAALVKVQDQSTGLWYQLPTLGTQKGNYLEASCANMYVYAFAKGVRKGYLPSSYLAASQKAYNSILEKFITKDAQGYIHLEKTVSVGGLGGSPYRDGSFAYYMSEPLKTDDLKGAGPFIMASLEMEIAKELGIGKGKKVVLDYYFNHEFRKNKQGNMERFHYTWEDRKDSGFQLLGVQTEQLGAKIDSLAQAPTVKNLAGAQVYIIVDPDSQKETAKPNYMRTQDADEIEKWVKAGGTLILLANDTTNCEIPKFNTLAKRFGMEFVGPNLNMVQGKNWHQGTLNISANNPVFKGLKKIYIKEISTIKLSGPAKSLEDLQGYCVMAMAHVGKGKVFALGDPWIYNEYTNNRRIPLEYENFPAAKKLMEWALKP</sequence>
<dbReference type="RefSeq" id="WP_109322774.1">
    <property type="nucleotide sequence ID" value="NZ_CP029346.1"/>
</dbReference>
<proteinExistence type="predicted"/>
<dbReference type="PANTHER" id="PTHR33886:SF8">
    <property type="entry name" value="UNSATURATED RHAMNOGALACTURONAN HYDROLASE (EUROFUNG)"/>
    <property type="match status" value="1"/>
</dbReference>
<dbReference type="GO" id="GO:0005975">
    <property type="term" value="P:carbohydrate metabolic process"/>
    <property type="evidence" value="ECO:0007669"/>
    <property type="project" value="InterPro"/>
</dbReference>
<accession>A0A2S2DUJ0</accession>
<evidence type="ECO:0000313" key="4">
    <source>
        <dbReference type="Proteomes" id="UP000245468"/>
    </source>
</evidence>
<dbReference type="GO" id="GO:0102211">
    <property type="term" value="F:unsaturated rhamnogalacturonyl hydrolase activity"/>
    <property type="evidence" value="ECO:0007669"/>
    <property type="project" value="UniProtKB-EC"/>
</dbReference>
<dbReference type="Gene3D" id="1.50.10.10">
    <property type="match status" value="1"/>
</dbReference>
<dbReference type="OrthoDB" id="6381507at2"/>
<dbReference type="EC" id="3.2.1.172" evidence="3"/>
<evidence type="ECO:0000256" key="1">
    <source>
        <dbReference type="ARBA" id="ARBA00022801"/>
    </source>
</evidence>
<evidence type="ECO:0000256" key="2">
    <source>
        <dbReference type="SAM" id="SignalP"/>
    </source>
</evidence>
<keyword evidence="1 3" id="KW-0378">Hydrolase</keyword>
<keyword evidence="2" id="KW-0732">Signal</keyword>
<dbReference type="PANTHER" id="PTHR33886">
    <property type="entry name" value="UNSATURATED RHAMNOGALACTURONAN HYDROLASE (EUROFUNG)"/>
    <property type="match status" value="1"/>
</dbReference>
<dbReference type="InterPro" id="IPR052043">
    <property type="entry name" value="PolySaccharide_Degr_Enz"/>
</dbReference>
<feature type="chain" id="PRO_5015676913" evidence="2">
    <location>
        <begin position="20"/>
        <end position="631"/>
    </location>
</feature>
<organism evidence="3 4">
    <name type="scientific">Aquirufa nivalisilvae</name>
    <dbReference type="NCBI Taxonomy" id="2516557"/>
    <lineage>
        <taxon>Bacteria</taxon>
        <taxon>Pseudomonadati</taxon>
        <taxon>Bacteroidota</taxon>
        <taxon>Cytophagia</taxon>
        <taxon>Cytophagales</taxon>
        <taxon>Flectobacillaceae</taxon>
        <taxon>Aquirufa</taxon>
    </lineage>
</organism>
<dbReference type="InterPro" id="IPR029062">
    <property type="entry name" value="Class_I_gatase-like"/>
</dbReference>
<protein>
    <submittedName>
        <fullName evidence="3">Unsaturated rhamnogalacturonyl hydrolase</fullName>
        <ecNumber evidence="3">3.2.1.172</ecNumber>
    </submittedName>
</protein>
<dbReference type="KEGG" id="psez:HME7025_01205"/>
<dbReference type="InterPro" id="IPR008928">
    <property type="entry name" value="6-hairpin_glycosidase_sf"/>
</dbReference>
<evidence type="ECO:0000313" key="3">
    <source>
        <dbReference type="EMBL" id="AWL09068.1"/>
    </source>
</evidence>
<reference evidence="4" key="1">
    <citation type="submission" date="2018-05" db="EMBL/GenBank/DDBJ databases">
        <title>Pseudarcicella sp. HME7025 Genome sequencing and assembly.</title>
        <authorList>
            <person name="Kim H."/>
            <person name="Kang H."/>
            <person name="Joh K."/>
        </authorList>
    </citation>
    <scope>NUCLEOTIDE SEQUENCE [LARGE SCALE GENOMIC DNA]</scope>
    <source>
        <strain evidence="4">HME7025</strain>
    </source>
</reference>
<gene>
    <name evidence="3" type="ORF">HME7025_01205</name>
</gene>
<dbReference type="InterPro" id="IPR010905">
    <property type="entry name" value="Glyco_hydro_88"/>
</dbReference>
<dbReference type="InterPro" id="IPR012341">
    <property type="entry name" value="6hp_glycosidase-like_sf"/>
</dbReference>
<feature type="signal peptide" evidence="2">
    <location>
        <begin position="1"/>
        <end position="19"/>
    </location>
</feature>
<keyword evidence="4" id="KW-1185">Reference proteome</keyword>
<name>A0A2S2DUJ0_9BACT</name>